<protein>
    <submittedName>
        <fullName evidence="2">Type 2 lantibiotic biosynthesis protein LanM</fullName>
    </submittedName>
</protein>
<dbReference type="NCBIfam" id="TIGR03897">
    <property type="entry name" value="lanti_2_LanM"/>
    <property type="match status" value="1"/>
</dbReference>
<keyword evidence="3" id="KW-1185">Reference proteome</keyword>
<sequence>MTTAPTLRAAGDLPAAGPDGSWWAPALALHERIHGIGQLRDSADEVACARFDRWRGRYGPQGEAAFQQRLADLGIDQAVVLRLLGEPPAVLAARAERPRWARAVEEALRSAVPPAADVPVPTRWEDAFAWSVQPLVTATVRQLARRLPPHRFVSWLDVPAVLAGFSADLGHRLVTMAAPTLVAQLHAWRDAGRLRGRDSRQRFVDFVRMLSETSGLWELFTDYPVLARLLAETSRSELDALTRLLSRFADDRDGIVRVVLGGVDPGPLCGISAGLGDPHQRGEGVRLLHFTGGTQIVYKPRGVQAQVHLGGMVRWLSTTVPGLDLRTPAVLAVSGHGWQEFVGHQPVTGTEAASAYYRRLGALLVLLHVTHTTDMHCENVVAAGDQPLVIDAETLFHPYLSTIDRNDDPALLALATSVIRTGMLPCAGFGGFGGTDTSALAGATGAPVVRWEAAGTDQMRVSARVMHWGTGHSRPQLDGKPTDPGDYLSELLHGFRLAYDAVRRNRDRLAAMVGRCTDFDVRVVARPTRRYRAMLDEAGRPEALRDGMDRDQAFDPLWIEANDPVRRALATHEAIDLWAGDIPLVTARPGDRDLWTSSSIRLPRLLDRPVGDRAKDMLSRLGDVDRRDQEWILTASLATRVSLPAHRCSGRSLARMDGIAAPPQRLLAAACEIAARLVATGISDGDRINWLGLEPVDGQRWLLLPTGAGLADGNLGIALFLAEVARLSGVPRFAAAARHAIRGYPQLCQLLKQQPELAAAIGCGGLSGLGGMAYGLSRLAMLLRDAEIAALAADTVGLIAHAVEQSSIDWRDGTAGCLAAMLAVHRDLGLPSAGRLAHRCFDLLAPVVSGAEPDALPNSFATGWVGVSLALHRMAGAFPRCRPLAARAVALLSAAPAPVPGEPGLCAGDAGRLLGAVVGAVSSDDAEQGVQAAASRPLLRDLSLCHGELSVTEALTALAGTGRHPGAVQVRRRRASLVLDAIRRHGPICSTPEEVETPGLLTGLAGIGYGLLRLGFHRQVPSVLLLESPSSAGPW</sequence>
<dbReference type="EMBL" id="FMCT01000002">
    <property type="protein sequence ID" value="SCE82803.1"/>
    <property type="molecule type" value="Genomic_DNA"/>
</dbReference>
<name>A0A1C4VFR1_9ACTN</name>
<dbReference type="RefSeq" id="WP_083302495.1">
    <property type="nucleotide sequence ID" value="NZ_FMCT01000002.1"/>
</dbReference>
<accession>A0A1C4VFR1</accession>
<dbReference type="AlphaFoldDB" id="A0A1C4VFR1"/>
<gene>
    <name evidence="2" type="ORF">GA0070563_102252</name>
</gene>
<feature type="domain" description="Lantibiotic biosynthesis protein dehydration" evidence="1">
    <location>
        <begin position="223"/>
        <end position="587"/>
    </location>
</feature>
<dbReference type="Proteomes" id="UP000183585">
    <property type="component" value="Unassembled WGS sequence"/>
</dbReference>
<organism evidence="2 3">
    <name type="scientific">Micromonospora carbonacea</name>
    <dbReference type="NCBI Taxonomy" id="47853"/>
    <lineage>
        <taxon>Bacteria</taxon>
        <taxon>Bacillati</taxon>
        <taxon>Actinomycetota</taxon>
        <taxon>Actinomycetes</taxon>
        <taxon>Micromonosporales</taxon>
        <taxon>Micromonosporaceae</taxon>
        <taxon>Micromonospora</taxon>
    </lineage>
</organism>
<dbReference type="InterPro" id="IPR017146">
    <property type="entry name" value="Lanti_2_LanM"/>
</dbReference>
<dbReference type="CDD" id="cd04792">
    <property type="entry name" value="LanM-like"/>
    <property type="match status" value="1"/>
</dbReference>
<dbReference type="SMART" id="SM01260">
    <property type="entry name" value="LANC_like"/>
    <property type="match status" value="1"/>
</dbReference>
<dbReference type="InterPro" id="IPR012341">
    <property type="entry name" value="6hp_glycosidase-like_sf"/>
</dbReference>
<evidence type="ECO:0000313" key="2">
    <source>
        <dbReference type="EMBL" id="SCE82803.1"/>
    </source>
</evidence>
<reference evidence="3" key="1">
    <citation type="submission" date="2016-06" db="EMBL/GenBank/DDBJ databases">
        <authorList>
            <person name="Varghese N."/>
            <person name="Submissions Spin"/>
        </authorList>
    </citation>
    <scope>NUCLEOTIDE SEQUENCE [LARGE SCALE GENOMIC DNA]</scope>
    <source>
        <strain evidence="3">DSM 43168</strain>
    </source>
</reference>
<dbReference type="GO" id="GO:0031179">
    <property type="term" value="P:peptide modification"/>
    <property type="evidence" value="ECO:0007669"/>
    <property type="project" value="InterPro"/>
</dbReference>
<dbReference type="Pfam" id="PF05147">
    <property type="entry name" value="LANC_like"/>
    <property type="match status" value="1"/>
</dbReference>
<dbReference type="PIRSF" id="PIRSF037228">
    <property type="entry name" value="Lant_mod_RumM"/>
    <property type="match status" value="1"/>
</dbReference>
<evidence type="ECO:0000313" key="3">
    <source>
        <dbReference type="Proteomes" id="UP000183585"/>
    </source>
</evidence>
<dbReference type="GO" id="GO:0005975">
    <property type="term" value="P:carbohydrate metabolic process"/>
    <property type="evidence" value="ECO:0007669"/>
    <property type="project" value="InterPro"/>
</dbReference>
<dbReference type="InterPro" id="IPR025410">
    <property type="entry name" value="Lant_dehyd"/>
</dbReference>
<dbReference type="Pfam" id="PF13575">
    <property type="entry name" value="DUF4135"/>
    <property type="match status" value="1"/>
</dbReference>
<dbReference type="InterPro" id="IPR007822">
    <property type="entry name" value="LANC-like"/>
</dbReference>
<dbReference type="SUPFAM" id="SSF158745">
    <property type="entry name" value="LanC-like"/>
    <property type="match status" value="1"/>
</dbReference>
<proteinExistence type="predicted"/>
<evidence type="ECO:0000259" key="1">
    <source>
        <dbReference type="Pfam" id="PF13575"/>
    </source>
</evidence>
<dbReference type="Gene3D" id="1.50.10.10">
    <property type="match status" value="1"/>
</dbReference>